<dbReference type="Gene3D" id="1.20.120.20">
    <property type="entry name" value="Apolipoprotein"/>
    <property type="match status" value="1"/>
</dbReference>
<sequence length="151" mass="15922">MNGVKEVNETFVTDKMKEVVDSSAVQGVIGGVVSAKDEIVSQVQGAGETVVNKMSSVVEGVEESVDSTLSQITSKIEEIEENVKSEVKGVGDKISSFVGSAGDAANEKKDEIDELLAALPDENEIAAQSKATAEELIEAATEEVTEDEMKD</sequence>
<reference evidence="2" key="1">
    <citation type="journal article" date="2024" name="Gigascience">
        <title>Chromosome-level genome of the poultry shaft louse Menopon gallinae provides insight into the host-switching and adaptive evolution of parasitic lice.</title>
        <authorList>
            <person name="Xu Y."/>
            <person name="Ma L."/>
            <person name="Liu S."/>
            <person name="Liang Y."/>
            <person name="Liu Q."/>
            <person name="He Z."/>
            <person name="Tian L."/>
            <person name="Duan Y."/>
            <person name="Cai W."/>
            <person name="Li H."/>
            <person name="Song F."/>
        </authorList>
    </citation>
    <scope>NUCLEOTIDE SEQUENCE</scope>
    <source>
        <strain evidence="2">Cailab_2023a</strain>
    </source>
</reference>
<organism evidence="2">
    <name type="scientific">Menopon gallinae</name>
    <name type="common">poultry shaft louse</name>
    <dbReference type="NCBI Taxonomy" id="328185"/>
    <lineage>
        <taxon>Eukaryota</taxon>
        <taxon>Metazoa</taxon>
        <taxon>Ecdysozoa</taxon>
        <taxon>Arthropoda</taxon>
        <taxon>Hexapoda</taxon>
        <taxon>Insecta</taxon>
        <taxon>Pterygota</taxon>
        <taxon>Neoptera</taxon>
        <taxon>Paraneoptera</taxon>
        <taxon>Psocodea</taxon>
        <taxon>Troctomorpha</taxon>
        <taxon>Phthiraptera</taxon>
        <taxon>Amblycera</taxon>
        <taxon>Menoponidae</taxon>
        <taxon>Menopon</taxon>
    </lineage>
</organism>
<comment type="caution">
    <text evidence="2">The sequence shown here is derived from an EMBL/GenBank/DDBJ whole genome shotgun (WGS) entry which is preliminary data.</text>
</comment>
<protein>
    <submittedName>
        <fullName evidence="2">Uncharacterized protein</fullName>
    </submittedName>
</protein>
<name>A0AAW2HNI6_9NEOP</name>
<dbReference type="AlphaFoldDB" id="A0AAW2HNI6"/>
<gene>
    <name evidence="2" type="ORF">PYX00_008608</name>
</gene>
<evidence type="ECO:0000256" key="1">
    <source>
        <dbReference type="SAM" id="Coils"/>
    </source>
</evidence>
<proteinExistence type="predicted"/>
<feature type="coiled-coil region" evidence="1">
    <location>
        <begin position="123"/>
        <end position="150"/>
    </location>
</feature>
<evidence type="ECO:0000313" key="2">
    <source>
        <dbReference type="EMBL" id="KAL0271550.1"/>
    </source>
</evidence>
<dbReference type="EMBL" id="JARGDH010000004">
    <property type="protein sequence ID" value="KAL0271550.1"/>
    <property type="molecule type" value="Genomic_DNA"/>
</dbReference>
<keyword evidence="1" id="KW-0175">Coiled coil</keyword>
<accession>A0AAW2HNI6</accession>